<evidence type="ECO:0000313" key="10">
    <source>
        <dbReference type="EMBL" id="EPS58300.1"/>
    </source>
</evidence>
<evidence type="ECO:0000256" key="3">
    <source>
        <dbReference type="ARBA" id="ARBA00023125"/>
    </source>
</evidence>
<dbReference type="InterPro" id="IPR006447">
    <property type="entry name" value="Myb_dom_plants"/>
</dbReference>
<dbReference type="PANTHER" id="PTHR44042:SF15">
    <property type="entry name" value="DUPLICATED HOMEODOMAIN-LIKE SUPERFAMILY PROTEIN"/>
    <property type="match status" value="1"/>
</dbReference>
<evidence type="ECO:0000259" key="7">
    <source>
        <dbReference type="PROSITE" id="PS50090"/>
    </source>
</evidence>
<evidence type="ECO:0000259" key="9">
    <source>
        <dbReference type="PROSITE" id="PS51294"/>
    </source>
</evidence>
<dbReference type="InterPro" id="IPR017930">
    <property type="entry name" value="Myb_dom"/>
</dbReference>
<dbReference type="CDD" id="cd00167">
    <property type="entry name" value="SANT"/>
    <property type="match status" value="1"/>
</dbReference>
<keyword evidence="2" id="KW-0805">Transcription regulation</keyword>
<comment type="caution">
    <text evidence="10">The sequence shown here is derived from an EMBL/GenBank/DDBJ whole genome shotgun (WGS) entry which is preliminary data.</text>
</comment>
<evidence type="ECO:0000313" key="11">
    <source>
        <dbReference type="Proteomes" id="UP000015453"/>
    </source>
</evidence>
<dbReference type="SUPFAM" id="SSF46689">
    <property type="entry name" value="Homeodomain-like"/>
    <property type="match status" value="1"/>
</dbReference>
<dbReference type="FunFam" id="1.10.10.60:FF:000009">
    <property type="entry name" value="transcription factor MYB1R1"/>
    <property type="match status" value="1"/>
</dbReference>
<dbReference type="PROSITE" id="PS51293">
    <property type="entry name" value="SANT"/>
    <property type="match status" value="1"/>
</dbReference>
<feature type="domain" description="SANT" evidence="8">
    <location>
        <begin position="64"/>
        <end position="112"/>
    </location>
</feature>
<evidence type="ECO:0000259" key="8">
    <source>
        <dbReference type="PROSITE" id="PS51293"/>
    </source>
</evidence>
<dbReference type="EMBL" id="AUSU01009354">
    <property type="protein sequence ID" value="EPS58300.1"/>
    <property type="molecule type" value="Genomic_DNA"/>
</dbReference>
<name>S8BUP2_9LAMI</name>
<dbReference type="Proteomes" id="UP000015453">
    <property type="component" value="Unassembled WGS sequence"/>
</dbReference>
<gene>
    <name evidence="10" type="ORF">M569_16517</name>
</gene>
<dbReference type="Pfam" id="PF00249">
    <property type="entry name" value="Myb_DNA-binding"/>
    <property type="match status" value="1"/>
</dbReference>
<keyword evidence="5" id="KW-0539">Nucleus</keyword>
<evidence type="ECO:0000256" key="1">
    <source>
        <dbReference type="ARBA" id="ARBA00004123"/>
    </source>
</evidence>
<dbReference type="InterPro" id="IPR009057">
    <property type="entry name" value="Homeodomain-like_sf"/>
</dbReference>
<feature type="region of interest" description="Disordered" evidence="6">
    <location>
        <begin position="111"/>
        <end position="164"/>
    </location>
</feature>
<dbReference type="PROSITE" id="PS50090">
    <property type="entry name" value="MYB_LIKE"/>
    <property type="match status" value="1"/>
</dbReference>
<dbReference type="GO" id="GO:0003677">
    <property type="term" value="F:DNA binding"/>
    <property type="evidence" value="ECO:0007669"/>
    <property type="project" value="UniProtKB-KW"/>
</dbReference>
<feature type="domain" description="HTH myb-type" evidence="9">
    <location>
        <begin position="58"/>
        <end position="112"/>
    </location>
</feature>
<sequence>MEEVDRKFGIVSKIFDENSPDRWEKISEVLNGMSPEFLKSKYESYLREFGTLTGEVTKKKVSHWTEDEHRKFMQGLEAYGKGNWKKISNNFVITKTHTQVASHAQKYFLHHQGDDNNNSQSEKKRKRPSIHDTTIHDVVTPRPIAANVSSTSSTTAPPPPLFIV</sequence>
<evidence type="ECO:0000256" key="4">
    <source>
        <dbReference type="ARBA" id="ARBA00023163"/>
    </source>
</evidence>
<dbReference type="PROSITE" id="PS51294">
    <property type="entry name" value="HTH_MYB"/>
    <property type="match status" value="1"/>
</dbReference>
<dbReference type="InterPro" id="IPR001005">
    <property type="entry name" value="SANT/Myb"/>
</dbReference>
<organism evidence="10 11">
    <name type="scientific">Genlisea aurea</name>
    <dbReference type="NCBI Taxonomy" id="192259"/>
    <lineage>
        <taxon>Eukaryota</taxon>
        <taxon>Viridiplantae</taxon>
        <taxon>Streptophyta</taxon>
        <taxon>Embryophyta</taxon>
        <taxon>Tracheophyta</taxon>
        <taxon>Spermatophyta</taxon>
        <taxon>Magnoliopsida</taxon>
        <taxon>eudicotyledons</taxon>
        <taxon>Gunneridae</taxon>
        <taxon>Pentapetalae</taxon>
        <taxon>asterids</taxon>
        <taxon>lamiids</taxon>
        <taxon>Lamiales</taxon>
        <taxon>Lentibulariaceae</taxon>
        <taxon>Genlisea</taxon>
    </lineage>
</organism>
<keyword evidence="11" id="KW-1185">Reference proteome</keyword>
<keyword evidence="3" id="KW-0238">DNA-binding</keyword>
<dbReference type="NCBIfam" id="TIGR01557">
    <property type="entry name" value="myb_SHAQKYF"/>
    <property type="match status" value="1"/>
</dbReference>
<proteinExistence type="predicted"/>
<accession>S8BUP2</accession>
<dbReference type="SMART" id="SM00717">
    <property type="entry name" value="SANT"/>
    <property type="match status" value="1"/>
</dbReference>
<dbReference type="PANTHER" id="PTHR44042">
    <property type="entry name" value="DUPLICATED HOMEODOMAIN-LIKE SUPERFAMILY PROTEIN-RELATED"/>
    <property type="match status" value="1"/>
</dbReference>
<dbReference type="GO" id="GO:0005634">
    <property type="term" value="C:nucleus"/>
    <property type="evidence" value="ECO:0007669"/>
    <property type="project" value="UniProtKB-SubCell"/>
</dbReference>
<protein>
    <submittedName>
        <fullName evidence="10">Uncharacterized protein</fullName>
    </submittedName>
</protein>
<dbReference type="InterPro" id="IPR017884">
    <property type="entry name" value="SANT_dom"/>
</dbReference>
<dbReference type="Gene3D" id="1.10.10.60">
    <property type="entry name" value="Homeodomain-like"/>
    <property type="match status" value="1"/>
</dbReference>
<evidence type="ECO:0000256" key="5">
    <source>
        <dbReference type="ARBA" id="ARBA00023242"/>
    </source>
</evidence>
<evidence type="ECO:0000256" key="2">
    <source>
        <dbReference type="ARBA" id="ARBA00023015"/>
    </source>
</evidence>
<dbReference type="OrthoDB" id="118550at2759"/>
<feature type="domain" description="Myb-like" evidence="7">
    <location>
        <begin position="56"/>
        <end position="108"/>
    </location>
</feature>
<dbReference type="AlphaFoldDB" id="S8BUP2"/>
<reference evidence="10 11" key="1">
    <citation type="journal article" date="2013" name="BMC Genomics">
        <title>The miniature genome of a carnivorous plant Genlisea aurea contains a low number of genes and short non-coding sequences.</title>
        <authorList>
            <person name="Leushkin E.V."/>
            <person name="Sutormin R.A."/>
            <person name="Nabieva E.R."/>
            <person name="Penin A.A."/>
            <person name="Kondrashov A.S."/>
            <person name="Logacheva M.D."/>
        </authorList>
    </citation>
    <scope>NUCLEOTIDE SEQUENCE [LARGE SCALE GENOMIC DNA]</scope>
</reference>
<evidence type="ECO:0000256" key="6">
    <source>
        <dbReference type="SAM" id="MobiDB-lite"/>
    </source>
</evidence>
<comment type="subcellular location">
    <subcellularLocation>
        <location evidence="1">Nucleus</location>
    </subcellularLocation>
</comment>
<keyword evidence="4" id="KW-0804">Transcription</keyword>